<dbReference type="GO" id="GO:0007091">
    <property type="term" value="P:metaphase/anaphase transition of mitotic cell cycle"/>
    <property type="evidence" value="ECO:0007669"/>
    <property type="project" value="TreeGrafter"/>
</dbReference>
<evidence type="ECO:0000259" key="8">
    <source>
        <dbReference type="Pfam" id="PF21282"/>
    </source>
</evidence>
<feature type="compositionally biased region" description="Polar residues" evidence="6">
    <location>
        <begin position="503"/>
        <end position="513"/>
    </location>
</feature>
<feature type="compositionally biased region" description="Polar residues" evidence="6">
    <location>
        <begin position="110"/>
        <end position="123"/>
    </location>
</feature>
<evidence type="ECO:0000259" key="7">
    <source>
        <dbReference type="Pfam" id="PF12859"/>
    </source>
</evidence>
<feature type="region of interest" description="Disordered" evidence="6">
    <location>
        <begin position="864"/>
        <end position="888"/>
    </location>
</feature>
<evidence type="ECO:0000256" key="6">
    <source>
        <dbReference type="SAM" id="MobiDB-lite"/>
    </source>
</evidence>
<feature type="region of interest" description="Disordered" evidence="6">
    <location>
        <begin position="489"/>
        <end position="531"/>
    </location>
</feature>
<feature type="compositionally biased region" description="Basic and acidic residues" evidence="6">
    <location>
        <begin position="444"/>
        <end position="454"/>
    </location>
</feature>
<dbReference type="EMBL" id="ML976617">
    <property type="protein sequence ID" value="KAF1843725.1"/>
    <property type="molecule type" value="Genomic_DNA"/>
</dbReference>
<feature type="region of interest" description="Disordered" evidence="6">
    <location>
        <begin position="110"/>
        <end position="134"/>
    </location>
</feature>
<dbReference type="FunFam" id="1.25.10.10:FF:000435">
    <property type="entry name" value="Ubiquitin ligase subunit"/>
    <property type="match status" value="1"/>
</dbReference>
<evidence type="ECO:0000313" key="10">
    <source>
        <dbReference type="Proteomes" id="UP000800039"/>
    </source>
</evidence>
<gene>
    <name evidence="9" type="ORF">K460DRAFT_288311</name>
</gene>
<dbReference type="InterPro" id="IPR049255">
    <property type="entry name" value="Apc1_N"/>
</dbReference>
<evidence type="ECO:0000256" key="4">
    <source>
        <dbReference type="ARBA" id="ARBA00022776"/>
    </source>
</evidence>
<keyword evidence="10" id="KW-1185">Reference proteome</keyword>
<dbReference type="PANTHER" id="PTHR12827:SF3">
    <property type="entry name" value="ANAPHASE-PROMOTING COMPLEX SUBUNIT 1"/>
    <property type="match status" value="1"/>
</dbReference>
<dbReference type="InterPro" id="IPR011989">
    <property type="entry name" value="ARM-like"/>
</dbReference>
<feature type="compositionally biased region" description="Polar residues" evidence="6">
    <location>
        <begin position="409"/>
        <end position="421"/>
    </location>
</feature>
<comment type="caution">
    <text evidence="9">The sequence shown here is derived from an EMBL/GenBank/DDBJ whole genome shotgun (WGS) entry which is preliminary data.</text>
</comment>
<reference evidence="9" key="1">
    <citation type="submission" date="2020-01" db="EMBL/GenBank/DDBJ databases">
        <authorList>
            <consortium name="DOE Joint Genome Institute"/>
            <person name="Haridas S."/>
            <person name="Albert R."/>
            <person name="Binder M."/>
            <person name="Bloem J."/>
            <person name="Labutti K."/>
            <person name="Salamov A."/>
            <person name="Andreopoulos B."/>
            <person name="Baker S.E."/>
            <person name="Barry K."/>
            <person name="Bills G."/>
            <person name="Bluhm B.H."/>
            <person name="Cannon C."/>
            <person name="Castanera R."/>
            <person name="Culley D.E."/>
            <person name="Daum C."/>
            <person name="Ezra D."/>
            <person name="Gonzalez J.B."/>
            <person name="Henrissat B."/>
            <person name="Kuo A."/>
            <person name="Liang C."/>
            <person name="Lipzen A."/>
            <person name="Lutzoni F."/>
            <person name="Magnuson J."/>
            <person name="Mondo S."/>
            <person name="Nolan M."/>
            <person name="Ohm R."/>
            <person name="Pangilinan J."/>
            <person name="Park H.-J."/>
            <person name="Ramirez L."/>
            <person name="Alfaro M."/>
            <person name="Sun H."/>
            <person name="Tritt A."/>
            <person name="Yoshinaga Y."/>
            <person name="Zwiers L.-H."/>
            <person name="Turgeon B.G."/>
            <person name="Goodwin S.B."/>
            <person name="Spatafora J.W."/>
            <person name="Crous P.W."/>
            <person name="Grigoriev I.V."/>
        </authorList>
    </citation>
    <scope>NUCLEOTIDE SEQUENCE</scope>
    <source>
        <strain evidence="9">CBS 394.84</strain>
    </source>
</reference>
<feature type="domain" description="Anaphase-promoting complex subunit 1 beta-sandwich" evidence="8">
    <location>
        <begin position="1829"/>
        <end position="1909"/>
    </location>
</feature>
<protein>
    <submittedName>
        <fullName evidence="9">Negative regulator of mitosis</fullName>
    </submittedName>
</protein>
<keyword evidence="5" id="KW-0131">Cell cycle</keyword>
<dbReference type="GO" id="GO:0031145">
    <property type="term" value="P:anaphase-promoting complex-dependent catabolic process"/>
    <property type="evidence" value="ECO:0007669"/>
    <property type="project" value="TreeGrafter"/>
</dbReference>
<keyword evidence="3" id="KW-0677">Repeat</keyword>
<dbReference type="GeneID" id="63846291"/>
<dbReference type="Gene3D" id="1.25.10.10">
    <property type="entry name" value="Leucine-rich Repeat Variant"/>
    <property type="match status" value="1"/>
</dbReference>
<dbReference type="GO" id="GO:0005680">
    <property type="term" value="C:anaphase-promoting complex"/>
    <property type="evidence" value="ECO:0007669"/>
    <property type="project" value="InterPro"/>
</dbReference>
<keyword evidence="4" id="KW-0498">Mitosis</keyword>
<dbReference type="Pfam" id="PF12859">
    <property type="entry name" value="ANAPC1"/>
    <property type="match status" value="1"/>
</dbReference>
<feature type="region of interest" description="Disordered" evidence="6">
    <location>
        <begin position="362"/>
        <end position="460"/>
    </location>
</feature>
<dbReference type="GO" id="GO:0060090">
    <property type="term" value="F:molecular adaptor activity"/>
    <property type="evidence" value="ECO:0007669"/>
    <property type="project" value="TreeGrafter"/>
</dbReference>
<dbReference type="FunFam" id="1.25.10.10:FF:000400">
    <property type="entry name" value="20S cyclosome subunit (APC1/BimE), putative"/>
    <property type="match status" value="1"/>
</dbReference>
<evidence type="ECO:0000256" key="2">
    <source>
        <dbReference type="ARBA" id="ARBA00022618"/>
    </source>
</evidence>
<keyword evidence="2" id="KW-0132">Cell division</keyword>
<accession>A0A9P4L6E3</accession>
<sequence>MASLRSIGVHKPAALQYLVQESILNDYSTERDYVWNTYTDESPDGATDELVTTEYHVVWSRGGVIRKVFNFEVEKESVVQALLTWFVVEEPSHGTFEALGGAAEYSGNDQSKSFLTQGTQPATDPNAPVDTTPPTVEVRSRALVVFLKSQAHVFFLSGTTHIVNLPFEVDKAFPAARGVVVQRKIALLRPVPPSPQMPSVPPNSFLTNNQSFISQTFSQSFSQPSVRKRSSLGPSRHSKPRHSGSAMFLDDLISPSAASNPEAIPRLYSFTDPLSELGLVVNVIVGGERGSFLTTHGSGHRRLEAIDKAEEILYVSPQNEIHFDRSGNDKPLLLVVTANHETNVFTIWSAAYLEPKSISASRKHHVPLPISKPRRRSSYGATAPGTGATTPAIRGSDRMRESFGGAARSKTQPPSFKGTSQTKERLSDQAVEDALASQLNPDSDIVRQPKESRRVSSLLSRAELTTSFDKSAFQDLATNRTSLGGSFSASFGASQRSRHSLGQDRTSFGGFSQSRHRASTPGSVTSRMSLGGASIDDTLEDVMDDDTFDTIEDYDELDDLFAPLDTKAESQPGDGLHKELVMSVIAEIPVTQYLKSGLFALTNPSDPQNENQPRVFTLNAPFNSATLHERKLYMYISHPALQNPLECDLAITRKRLSPSASATRSRSSSAAPRYACVPKFVGTRQLEDTLDLIKLRDGHVERVALLTSTNPREPCLSLTAGWGSHLPTKFSLGPMKLFNPYAILQLDQVRVTAGSKRTIIASRPLRRILSLGTSGRLELIDGEFRRHRMELRLSPPDTYVAELFRVLSTVLPNYAGDFLLEIWWNIRKSLSAERIEQTNPDWTAFVATLFTLAVPFVDEKTRKATNRVKSSQRRSSGRPSSQAKPDEIIDDEDSAWRLMCSRQTSRTHAKSWESIPWAWTLHSSPTSSTLSPSAKRSSTKQQWPTIAQQVKVKEDRILDCIEIARQYAQSPIGKATNDHWRRLSPSEKQDLRISSLSEIVVSLHLFREERKLDTLCQSFTSSQAENLAPVLAQLGHWLRWDAWDWRLGGFFDLDGGSSNNWAYEASSLSSKLRLHSQPWDSPPSALEWLGTVVGSRQYAPFPTLAMLIRKSKASPHSSINIDEIIAGVTPRTVALHKFFRDIDPASSPRRVVELIKNCDISTEMLATLPEAARAPLMEAITRCQANPPTTWSSSLLKLVQREDLDLSLTPSGDFVHDSHLNPSSILHSTGATRDVHTICQGADRAEPIQSTAEVDRHYITRLVFREDRRFMEAYTLLEPLRQTVAEYRADSRADEAAILEGQKILMQWVMVRTFSLPVGSSMIKFSSKKPLLTEKYPLYGFSTSCLMKPMGNVVTAERQNYSEEKYFWAFFNAGVAAGLSVSRDAQGIDTSWIMYNKPSELTNKHAGLLLGLGLNGHLRTIAKWLSFKYLTPKHTMTSVGLLLGLSASFMGTMDTLVTRLLSVHVTRMLPPGAAELNLSPYTQTTGLMGIGLLYYNTQHRRMSEVMLSEIEYVDVPDPSEPPDTLRDEAYRLAAGFALGFINLGKGKDLRGLHDMRIVERLMTVAVSPKPVDVIHILDQATAGAVIAITLIFMKTHDRTVARKVDIPDTLPQFDYVRPDIFLLRTLAKHIIMWDDIEANDAWIIANLPREYRSSYDLKHITKLRSEQMPFFNILAGLLWSVSLKHAGTGDTQVRDFLIKYLDQLIRINKLPAIRYDSRLSRNTVRNCQDLIALAAATVMAGTGDLDVFRRLRGLHGRIGPDIPYGSHLAAHMAFGTLFIAGGTQTFSRSNKAIASLICAFYPLFPSDVQDSRAHLQAFRHFWVLAAEPRCLVVRDVDTGRAISMPVTVHLKDTDEKKKLVAPCLLPEVGLITRIETTDQTYWPTTLDFVNNALHLKSFDKNQTMHVRRRSAHDTYATAFSATLVALNDAQASRTSQLLFHWVFTLPSLTEFISTSDAGLILPLDHHSKSWLDPGATVVESRLVLGKLAKSWKVEELRELKGVFEWAEGASRGDGRLRWLGREVVERLKAGVLERGRMIGAR</sequence>
<dbReference type="Proteomes" id="UP000800039">
    <property type="component" value="Unassembled WGS sequence"/>
</dbReference>
<organism evidence="9 10">
    <name type="scientific">Cucurbitaria berberidis CBS 394.84</name>
    <dbReference type="NCBI Taxonomy" id="1168544"/>
    <lineage>
        <taxon>Eukaryota</taxon>
        <taxon>Fungi</taxon>
        <taxon>Dikarya</taxon>
        <taxon>Ascomycota</taxon>
        <taxon>Pezizomycotina</taxon>
        <taxon>Dothideomycetes</taxon>
        <taxon>Pleosporomycetidae</taxon>
        <taxon>Pleosporales</taxon>
        <taxon>Pleosporineae</taxon>
        <taxon>Cucurbitariaceae</taxon>
        <taxon>Cucurbitaria</taxon>
    </lineage>
</organism>
<name>A0A9P4L6E3_9PLEO</name>
<dbReference type="OrthoDB" id="26401at2759"/>
<proteinExistence type="inferred from homology"/>
<comment type="similarity">
    <text evidence="1">Belongs to the APC1 family.</text>
</comment>
<feature type="compositionally biased region" description="Low complexity" evidence="6">
    <location>
        <begin position="380"/>
        <end position="392"/>
    </location>
</feature>
<feature type="compositionally biased region" description="Basic residues" evidence="6">
    <location>
        <begin position="362"/>
        <end position="377"/>
    </location>
</feature>
<dbReference type="InterPro" id="IPR048971">
    <property type="entry name" value="Apc1_3rd"/>
</dbReference>
<dbReference type="InterPro" id="IPR024990">
    <property type="entry name" value="Apc1"/>
</dbReference>
<dbReference type="Pfam" id="PF21282">
    <property type="entry name" value="APC1_3rd"/>
    <property type="match status" value="1"/>
</dbReference>
<evidence type="ECO:0000313" key="9">
    <source>
        <dbReference type="EMBL" id="KAF1843725.1"/>
    </source>
</evidence>
<evidence type="ECO:0000256" key="5">
    <source>
        <dbReference type="ARBA" id="ARBA00023306"/>
    </source>
</evidence>
<evidence type="ECO:0000256" key="3">
    <source>
        <dbReference type="ARBA" id="ARBA00022737"/>
    </source>
</evidence>
<feature type="compositionally biased region" description="Basic residues" evidence="6">
    <location>
        <begin position="226"/>
        <end position="242"/>
    </location>
</feature>
<dbReference type="PANTHER" id="PTHR12827">
    <property type="entry name" value="MEIOTIC CHECKPOINT REGULATOR TSG24 FAMILY MEMBER"/>
    <property type="match status" value="1"/>
</dbReference>
<feature type="compositionally biased region" description="Basic residues" evidence="6">
    <location>
        <begin position="864"/>
        <end position="876"/>
    </location>
</feature>
<feature type="region of interest" description="Disordered" evidence="6">
    <location>
        <begin position="217"/>
        <end position="246"/>
    </location>
</feature>
<dbReference type="GO" id="GO:0070979">
    <property type="term" value="P:protein K11-linked ubiquitination"/>
    <property type="evidence" value="ECO:0007669"/>
    <property type="project" value="TreeGrafter"/>
</dbReference>
<dbReference type="GO" id="GO:0051301">
    <property type="term" value="P:cell division"/>
    <property type="evidence" value="ECO:0007669"/>
    <property type="project" value="UniProtKB-KW"/>
</dbReference>
<feature type="domain" description="Anaphase-promoting complex subunit 1 N-terminal" evidence="7">
    <location>
        <begin position="30"/>
        <end position="849"/>
    </location>
</feature>
<evidence type="ECO:0000256" key="1">
    <source>
        <dbReference type="ARBA" id="ARBA00010547"/>
    </source>
</evidence>
<dbReference type="RefSeq" id="XP_040786288.1">
    <property type="nucleotide sequence ID" value="XM_040929039.1"/>
</dbReference>